<feature type="compositionally biased region" description="Polar residues" evidence="3">
    <location>
        <begin position="109"/>
        <end position="119"/>
    </location>
</feature>
<feature type="compositionally biased region" description="Basic and acidic residues" evidence="3">
    <location>
        <begin position="548"/>
        <end position="561"/>
    </location>
</feature>
<reference evidence="4 5" key="1">
    <citation type="submission" date="2020-07" db="EMBL/GenBank/DDBJ databases">
        <title>Comparative genomics of pyrophilous fungi reveals a link between fire events and developmental genes.</title>
        <authorList>
            <consortium name="DOE Joint Genome Institute"/>
            <person name="Steindorff A.S."/>
            <person name="Carver A."/>
            <person name="Calhoun S."/>
            <person name="Stillman K."/>
            <person name="Liu H."/>
            <person name="Lipzen A."/>
            <person name="Pangilinan J."/>
            <person name="Labutti K."/>
            <person name="Bruns T.D."/>
            <person name="Grigoriev I.V."/>
        </authorList>
    </citation>
    <scope>NUCLEOTIDE SEQUENCE [LARGE SCALE GENOMIC DNA]</scope>
    <source>
        <strain evidence="4 5">CBS 144469</strain>
    </source>
</reference>
<name>A0A8H6M0U8_9AGAR</name>
<gene>
    <name evidence="4" type="ORF">DFP72DRAFT_854177</name>
</gene>
<evidence type="ECO:0000256" key="2">
    <source>
        <dbReference type="ARBA" id="ARBA00023012"/>
    </source>
</evidence>
<feature type="region of interest" description="Disordered" evidence="3">
    <location>
        <begin position="507"/>
        <end position="578"/>
    </location>
</feature>
<dbReference type="Proteomes" id="UP000521943">
    <property type="component" value="Unassembled WGS sequence"/>
</dbReference>
<keyword evidence="1" id="KW-0597">Phosphoprotein</keyword>
<evidence type="ECO:0000313" key="4">
    <source>
        <dbReference type="EMBL" id="KAF6747602.1"/>
    </source>
</evidence>
<feature type="compositionally biased region" description="Basic and acidic residues" evidence="3">
    <location>
        <begin position="145"/>
        <end position="186"/>
    </location>
</feature>
<keyword evidence="2" id="KW-0902">Two-component regulatory system</keyword>
<dbReference type="PANTHER" id="PTHR45339">
    <property type="entry name" value="HYBRID SIGNAL TRANSDUCTION HISTIDINE KINASE J"/>
    <property type="match status" value="1"/>
</dbReference>
<evidence type="ECO:0000313" key="5">
    <source>
        <dbReference type="Proteomes" id="UP000521943"/>
    </source>
</evidence>
<dbReference type="PANTHER" id="PTHR45339:SF1">
    <property type="entry name" value="HYBRID SIGNAL TRANSDUCTION HISTIDINE KINASE J"/>
    <property type="match status" value="1"/>
</dbReference>
<keyword evidence="5" id="KW-1185">Reference proteome</keyword>
<feature type="compositionally biased region" description="Low complexity" evidence="3">
    <location>
        <begin position="58"/>
        <end position="71"/>
    </location>
</feature>
<protein>
    <submittedName>
        <fullName evidence="4">Uncharacterized protein</fullName>
    </submittedName>
</protein>
<organism evidence="4 5">
    <name type="scientific">Ephemerocybe angulata</name>
    <dbReference type="NCBI Taxonomy" id="980116"/>
    <lineage>
        <taxon>Eukaryota</taxon>
        <taxon>Fungi</taxon>
        <taxon>Dikarya</taxon>
        <taxon>Basidiomycota</taxon>
        <taxon>Agaricomycotina</taxon>
        <taxon>Agaricomycetes</taxon>
        <taxon>Agaricomycetidae</taxon>
        <taxon>Agaricales</taxon>
        <taxon>Agaricineae</taxon>
        <taxon>Psathyrellaceae</taxon>
        <taxon>Ephemerocybe</taxon>
    </lineage>
</organism>
<accession>A0A8H6M0U8</accession>
<proteinExistence type="predicted"/>
<feature type="compositionally biased region" description="Polar residues" evidence="3">
    <location>
        <begin position="29"/>
        <end position="41"/>
    </location>
</feature>
<dbReference type="AlphaFoldDB" id="A0A8H6M0U8"/>
<dbReference type="GO" id="GO:0000160">
    <property type="term" value="P:phosphorelay signal transduction system"/>
    <property type="evidence" value="ECO:0007669"/>
    <property type="project" value="UniProtKB-KW"/>
</dbReference>
<feature type="compositionally biased region" description="Polar residues" evidence="3">
    <location>
        <begin position="533"/>
        <end position="546"/>
    </location>
</feature>
<dbReference type="EMBL" id="JACGCI010000079">
    <property type="protein sequence ID" value="KAF6747602.1"/>
    <property type="molecule type" value="Genomic_DNA"/>
</dbReference>
<comment type="caution">
    <text evidence="4">The sequence shown here is derived from an EMBL/GenBank/DDBJ whole genome shotgun (WGS) entry which is preliminary data.</text>
</comment>
<feature type="compositionally biased region" description="Basic and acidic residues" evidence="3">
    <location>
        <begin position="77"/>
        <end position="91"/>
    </location>
</feature>
<evidence type="ECO:0000256" key="3">
    <source>
        <dbReference type="SAM" id="MobiDB-lite"/>
    </source>
</evidence>
<sequence>MFHKDFDRSTHNRCKSYFVTAYAPPHPDPTTQRFNPNTATRPSRHRHPTAVDPPPIASPTSRSSTTSPDSPYFADVVIRKYNERKEREKSRSAHPTGDRPSLAELAGYNPNSEPRTGTPSWLGAAPLGLRDRSSGIGVPCDIGVDEERERKKEDRRWEGREKKERKERKMKEKGGRDEDKGKERERRKNKRKHREYSLQHLQQNLHMVRDPAPSIEPIFPTRHVRSVSLGVAIVKLGQFAKEVTRISQEVGTEGELGGQAHIHRHVTPSFALQRFIFFPLSFDLLPLYRLITRSSQRPGLHLDATDPDLKSLAADMRHPRRQVPPIAKVTKAVALGDLSKQIEVDTRSKIPGLKNTVTEWSSDDARSPLESLEVEWRWEAKLGILGEREGRGWTRKIDAVAAGDLTKFMNIEVLEEMLDLTMTVNPMVVQLSTLANEVTGVSFEVGTEAILGGQAAVPERRACGSLFAERLYEFARGVGDIGDILTFSFLSEWNGIAEHGIAERVCRRGDASREGGRNRETAGRTSEGDECQQDQTDNVNAMANNSDGRPRRPDPEDDRSKSGQSQHGRKQGDAGLTQRWTQINQMVFNLRDSIQKNTARGGGCAFE</sequence>
<feature type="compositionally biased region" description="Basic and acidic residues" evidence="3">
    <location>
        <begin position="507"/>
        <end position="522"/>
    </location>
</feature>
<evidence type="ECO:0000256" key="1">
    <source>
        <dbReference type="ARBA" id="ARBA00022553"/>
    </source>
</evidence>
<feature type="region of interest" description="Disordered" evidence="3">
    <location>
        <begin position="20"/>
        <end position="195"/>
    </location>
</feature>